<feature type="compositionally biased region" description="Pro residues" evidence="1">
    <location>
        <begin position="30"/>
        <end position="46"/>
    </location>
</feature>
<name>A0ABW7PFX9_9ACTN</name>
<organism evidence="2 3">
    <name type="scientific">Streptomyces racemochromogenes</name>
    <dbReference type="NCBI Taxonomy" id="67353"/>
    <lineage>
        <taxon>Bacteria</taxon>
        <taxon>Bacillati</taxon>
        <taxon>Actinomycetota</taxon>
        <taxon>Actinomycetes</taxon>
        <taxon>Kitasatosporales</taxon>
        <taxon>Streptomycetaceae</taxon>
        <taxon>Streptomyces</taxon>
    </lineage>
</organism>
<evidence type="ECO:0000256" key="1">
    <source>
        <dbReference type="SAM" id="MobiDB-lite"/>
    </source>
</evidence>
<proteinExistence type="predicted"/>
<comment type="caution">
    <text evidence="2">The sequence shown here is derived from an EMBL/GenBank/DDBJ whole genome shotgun (WGS) entry which is preliminary data.</text>
</comment>
<gene>
    <name evidence="2" type="ORF">WDV06_16980</name>
</gene>
<keyword evidence="3" id="KW-1185">Reference proteome</keyword>
<dbReference type="EMBL" id="JBBDHD010000037">
    <property type="protein sequence ID" value="MFH7596772.1"/>
    <property type="molecule type" value="Genomic_DNA"/>
</dbReference>
<dbReference type="Proteomes" id="UP001610631">
    <property type="component" value="Unassembled WGS sequence"/>
</dbReference>
<accession>A0ABW7PFX9</accession>
<feature type="region of interest" description="Disordered" evidence="1">
    <location>
        <begin position="25"/>
        <end position="82"/>
    </location>
</feature>
<evidence type="ECO:0000313" key="2">
    <source>
        <dbReference type="EMBL" id="MFH7596772.1"/>
    </source>
</evidence>
<feature type="non-terminal residue" evidence="2">
    <location>
        <position position="82"/>
    </location>
</feature>
<sequence>MLFLTLLVPPLLMCALLGLDRYEEYMLGPPGGPPPGAPSRPAPRPAGRPGAGVMPGRGGRRVAGRPPEEDPVLAGVNADYYT</sequence>
<protein>
    <submittedName>
        <fullName evidence="2">Uncharacterized protein</fullName>
    </submittedName>
</protein>
<evidence type="ECO:0000313" key="3">
    <source>
        <dbReference type="Proteomes" id="UP001610631"/>
    </source>
</evidence>
<reference evidence="2 3" key="1">
    <citation type="submission" date="2024-03" db="EMBL/GenBank/DDBJ databases">
        <title>Whole genome sequencing of Streptomyces racemochromogenes, to identify antimicrobial biosynthetic gene clusters.</title>
        <authorList>
            <person name="Suryawanshi P."/>
            <person name="Krishnaraj P.U."/>
            <person name="Arun Y.P."/>
            <person name="Suryawanshi M.P."/>
            <person name="Rakshit O."/>
        </authorList>
    </citation>
    <scope>NUCLEOTIDE SEQUENCE [LARGE SCALE GENOMIC DNA]</scope>
    <source>
        <strain evidence="2 3">AUDT626</strain>
    </source>
</reference>